<proteinExistence type="predicted"/>
<dbReference type="AlphaFoldDB" id="A0A8K0DP22"/>
<dbReference type="SUPFAM" id="SSF52058">
    <property type="entry name" value="L domain-like"/>
    <property type="match status" value="1"/>
</dbReference>
<dbReference type="OrthoDB" id="676979at2759"/>
<name>A0A8K0DP22_9ROSA</name>
<organism evidence="1 2">
    <name type="scientific">Rhamnella rubrinervis</name>
    <dbReference type="NCBI Taxonomy" id="2594499"/>
    <lineage>
        <taxon>Eukaryota</taxon>
        <taxon>Viridiplantae</taxon>
        <taxon>Streptophyta</taxon>
        <taxon>Embryophyta</taxon>
        <taxon>Tracheophyta</taxon>
        <taxon>Spermatophyta</taxon>
        <taxon>Magnoliopsida</taxon>
        <taxon>eudicotyledons</taxon>
        <taxon>Gunneridae</taxon>
        <taxon>Pentapetalae</taxon>
        <taxon>rosids</taxon>
        <taxon>fabids</taxon>
        <taxon>Rosales</taxon>
        <taxon>Rhamnaceae</taxon>
        <taxon>rhamnoid group</taxon>
        <taxon>Rhamneae</taxon>
        <taxon>Rhamnella</taxon>
    </lineage>
</organism>
<accession>A0A8K0DP22</accession>
<protein>
    <submittedName>
        <fullName evidence="1">Uncharacterized protein</fullName>
    </submittedName>
</protein>
<gene>
    <name evidence="1" type="ORF">FNV43_RR26026</name>
</gene>
<dbReference type="InterPro" id="IPR032675">
    <property type="entry name" value="LRR_dom_sf"/>
</dbReference>
<dbReference type="Proteomes" id="UP000796880">
    <property type="component" value="Unassembled WGS sequence"/>
</dbReference>
<dbReference type="Gene3D" id="3.80.10.10">
    <property type="entry name" value="Ribonuclease Inhibitor"/>
    <property type="match status" value="1"/>
</dbReference>
<keyword evidence="2" id="KW-1185">Reference proteome</keyword>
<comment type="caution">
    <text evidence="1">The sequence shown here is derived from an EMBL/GenBank/DDBJ whole genome shotgun (WGS) entry which is preliminary data.</text>
</comment>
<reference evidence="1" key="1">
    <citation type="submission" date="2020-03" db="EMBL/GenBank/DDBJ databases">
        <title>A high-quality chromosome-level genome assembly of a woody plant with both climbing and erect habits, Rhamnella rubrinervis.</title>
        <authorList>
            <person name="Lu Z."/>
            <person name="Yang Y."/>
            <person name="Zhu X."/>
            <person name="Sun Y."/>
        </authorList>
    </citation>
    <scope>NUCLEOTIDE SEQUENCE</scope>
    <source>
        <strain evidence="1">BYM</strain>
        <tissue evidence="1">Leaf</tissue>
    </source>
</reference>
<sequence length="164" mass="18223">MGQLTPSETRIVFQVQKLLEYPQVLQEWTNWTNFCFLPPSPSLNIVCSNNRISHVPKPASGKFVVSQQKLSESFSIDSFFTVVTMLSNLRVLSMVYLGLWGPLPSKINRSLVLAVNLFNGSVPDLRSLPVLEELNLGYNHLGPGFPSLGNSVVSIILTNNSFEI</sequence>
<dbReference type="EMBL" id="VOIH02000012">
    <property type="protein sequence ID" value="KAF3431295.1"/>
    <property type="molecule type" value="Genomic_DNA"/>
</dbReference>
<evidence type="ECO:0000313" key="1">
    <source>
        <dbReference type="EMBL" id="KAF3431295.1"/>
    </source>
</evidence>
<evidence type="ECO:0000313" key="2">
    <source>
        <dbReference type="Proteomes" id="UP000796880"/>
    </source>
</evidence>